<dbReference type="Gene3D" id="3.40.50.1820">
    <property type="entry name" value="alpha/beta hydrolase"/>
    <property type="match status" value="1"/>
</dbReference>
<dbReference type="Pfam" id="PF05990">
    <property type="entry name" value="DUF900"/>
    <property type="match status" value="1"/>
</dbReference>
<accession>M0B9C6</accession>
<evidence type="ECO:0000313" key="2">
    <source>
        <dbReference type="Proteomes" id="UP000011560"/>
    </source>
</evidence>
<keyword evidence="2" id="KW-1185">Reference proteome</keyword>
<dbReference type="EMBL" id="AOIQ01000024">
    <property type="protein sequence ID" value="ELZ07072.1"/>
    <property type="molecule type" value="Genomic_DNA"/>
</dbReference>
<protein>
    <recommendedName>
        <fullName evidence="3">Alpha/beta hydrolase</fullName>
    </recommendedName>
</protein>
<gene>
    <name evidence="1" type="ORF">C479_15742</name>
</gene>
<dbReference type="AlphaFoldDB" id="M0B9C6"/>
<evidence type="ECO:0008006" key="3">
    <source>
        <dbReference type="Google" id="ProtNLM"/>
    </source>
</evidence>
<dbReference type="SUPFAM" id="SSF53474">
    <property type="entry name" value="alpha/beta-Hydrolases"/>
    <property type="match status" value="1"/>
</dbReference>
<sequence length="279" mass="29345">MAAAGLAGSAVLAGSGTASAGSKGGCDDPPTAFPRVTTRGHFDTTWYGSVYLTDGNDVTNYEYAGDGIPGIHSAPGDELLVFVHGWNNDAEGAVCTFGDADETFTSEGYEQPFVGFSWDADFGWYNATEIAEENGPKLAAFTHAYKATNPDVTVRYVAHSLGARVALSAVEQLSEWGHHDDLTSLTLLGGAADDESVSMGGAYGPDIEAAVGDVHNYWMEDDEILNWAYGAAEMGDAVGNDGCDGTPPSNYTDHNVPYVPSHFDYAAADGCIHEVVSTF</sequence>
<evidence type="ECO:0000313" key="1">
    <source>
        <dbReference type="EMBL" id="ELZ07072.1"/>
    </source>
</evidence>
<name>M0B9C6_9EURY</name>
<reference evidence="1 2" key="1">
    <citation type="journal article" date="2014" name="PLoS Genet.">
        <title>Phylogenetically driven sequencing of extremely halophilic archaea reveals strategies for static and dynamic osmo-response.</title>
        <authorList>
            <person name="Becker E.A."/>
            <person name="Seitzer P.M."/>
            <person name="Tritt A."/>
            <person name="Larsen D."/>
            <person name="Krusor M."/>
            <person name="Yao A.I."/>
            <person name="Wu D."/>
            <person name="Madern D."/>
            <person name="Eisen J.A."/>
            <person name="Darling A.E."/>
            <person name="Facciotti M.T."/>
        </authorList>
    </citation>
    <scope>NUCLEOTIDE SEQUENCE [LARGE SCALE GENOMIC DNA]</scope>
    <source>
        <strain evidence="1 2">JCM 14624</strain>
    </source>
</reference>
<proteinExistence type="predicted"/>
<organism evidence="1 2">
    <name type="scientific">Halovivax asiaticus JCM 14624</name>
    <dbReference type="NCBI Taxonomy" id="1227490"/>
    <lineage>
        <taxon>Archaea</taxon>
        <taxon>Methanobacteriati</taxon>
        <taxon>Methanobacteriota</taxon>
        <taxon>Stenosarchaea group</taxon>
        <taxon>Halobacteria</taxon>
        <taxon>Halobacteriales</taxon>
        <taxon>Natrialbaceae</taxon>
        <taxon>Halovivax</taxon>
    </lineage>
</organism>
<dbReference type="Proteomes" id="UP000011560">
    <property type="component" value="Unassembled WGS sequence"/>
</dbReference>
<dbReference type="InterPro" id="IPR029058">
    <property type="entry name" value="AB_hydrolase_fold"/>
</dbReference>
<dbReference type="InterPro" id="IPR010297">
    <property type="entry name" value="DUF900_hydrolase"/>
</dbReference>
<comment type="caution">
    <text evidence="1">The sequence shown here is derived from an EMBL/GenBank/DDBJ whole genome shotgun (WGS) entry which is preliminary data.</text>
</comment>